<dbReference type="InterPro" id="IPR002126">
    <property type="entry name" value="Cadherin-like_dom"/>
</dbReference>
<dbReference type="InterPro" id="IPR020894">
    <property type="entry name" value="Cadherin_CS"/>
</dbReference>
<name>A0A2G9U7M5_TELCI</name>
<dbReference type="PROSITE" id="PS50268">
    <property type="entry name" value="CADHERIN_2"/>
    <property type="match status" value="2"/>
</dbReference>
<keyword evidence="6" id="KW-0472">Membrane</keyword>
<comment type="subcellular location">
    <subcellularLocation>
        <location evidence="1">Membrane</location>
    </subcellularLocation>
</comment>
<dbReference type="EMBL" id="KZ348388">
    <property type="protein sequence ID" value="PIO66256.1"/>
    <property type="molecule type" value="Genomic_DNA"/>
</dbReference>
<reference evidence="9 10" key="1">
    <citation type="submission" date="2015-09" db="EMBL/GenBank/DDBJ databases">
        <title>Draft genome of the parasitic nematode Teladorsagia circumcincta isolate WARC Sus (inbred).</title>
        <authorList>
            <person name="Mitreva M."/>
        </authorList>
    </citation>
    <scope>NUCLEOTIDE SEQUENCE [LARGE SCALE GENOMIC DNA]</scope>
    <source>
        <strain evidence="9 10">S</strain>
    </source>
</reference>
<dbReference type="GO" id="GO:0005509">
    <property type="term" value="F:calcium ion binding"/>
    <property type="evidence" value="ECO:0007669"/>
    <property type="project" value="UniProtKB-UniRule"/>
</dbReference>
<evidence type="ECO:0000313" key="10">
    <source>
        <dbReference type="Proteomes" id="UP000230423"/>
    </source>
</evidence>
<dbReference type="CDD" id="cd11304">
    <property type="entry name" value="Cadherin_repeat"/>
    <property type="match status" value="3"/>
</dbReference>
<evidence type="ECO:0000256" key="4">
    <source>
        <dbReference type="ARBA" id="ARBA00022837"/>
    </source>
</evidence>
<feature type="domain" description="Cadherin" evidence="8">
    <location>
        <begin position="270"/>
        <end position="373"/>
    </location>
</feature>
<dbReference type="SMART" id="SM00112">
    <property type="entry name" value="CA"/>
    <property type="match status" value="2"/>
</dbReference>
<feature type="domain" description="Cadherin" evidence="8">
    <location>
        <begin position="100"/>
        <end position="200"/>
    </location>
</feature>
<dbReference type="PANTHER" id="PTHR24026">
    <property type="entry name" value="FAT ATYPICAL CADHERIN-RELATED"/>
    <property type="match status" value="1"/>
</dbReference>
<evidence type="ECO:0000313" key="9">
    <source>
        <dbReference type="EMBL" id="PIO66256.1"/>
    </source>
</evidence>
<proteinExistence type="predicted"/>
<dbReference type="Gene3D" id="2.60.40.60">
    <property type="entry name" value="Cadherins"/>
    <property type="match status" value="5"/>
</dbReference>
<dbReference type="Pfam" id="PF00028">
    <property type="entry name" value="Cadherin"/>
    <property type="match status" value="1"/>
</dbReference>
<dbReference type="SUPFAM" id="SSF49313">
    <property type="entry name" value="Cadherin-like"/>
    <property type="match status" value="5"/>
</dbReference>
<dbReference type="Proteomes" id="UP000230423">
    <property type="component" value="Unassembled WGS sequence"/>
</dbReference>
<dbReference type="OrthoDB" id="9990384at2759"/>
<dbReference type="PRINTS" id="PR00205">
    <property type="entry name" value="CADHERIN"/>
</dbReference>
<evidence type="ECO:0000256" key="5">
    <source>
        <dbReference type="ARBA" id="ARBA00022989"/>
    </source>
</evidence>
<dbReference type="GO" id="GO:0005886">
    <property type="term" value="C:plasma membrane"/>
    <property type="evidence" value="ECO:0007669"/>
    <property type="project" value="InterPro"/>
</dbReference>
<evidence type="ECO:0000256" key="2">
    <source>
        <dbReference type="ARBA" id="ARBA00022692"/>
    </source>
</evidence>
<accession>A0A2G9U7M5</accession>
<keyword evidence="5" id="KW-1133">Transmembrane helix</keyword>
<keyword evidence="10" id="KW-1185">Reference proteome</keyword>
<gene>
    <name evidence="9" type="ORF">TELCIR_12034</name>
</gene>
<keyword evidence="2" id="KW-0812">Transmembrane</keyword>
<keyword evidence="3" id="KW-0677">Repeat</keyword>
<evidence type="ECO:0000256" key="7">
    <source>
        <dbReference type="PROSITE-ProRule" id="PRU00043"/>
    </source>
</evidence>
<dbReference type="InterPro" id="IPR015919">
    <property type="entry name" value="Cadherin-like_sf"/>
</dbReference>
<sequence>MERQYSGSVQKTDPLGTTVAAVTAKTDRGEVVKSYGLEGADAMFFAIDNQGAIRLKDSIASVPRPELNFIARARDSRTSATVPVHIAVSTVDENAELAFEKSLYEVKVMENLPVNGYVLHPKLMDANSSDVEYSIETLNDATMIKDLLDIDSSGRITIKDELQGYAGTHEFQVRATKGERRATADVKMHILAAYKCVPMFLGEDNIEFTVKENSPAGTEIGTVSAAKLDSKCEMKYHLWDPHTYKYTNQTDIASIDVNNGQVRTRVSFDYEEMSIYPVPEDVAIGTVIATMRAEDGDESQEVFYRLRDQSKEFELNATSGEVTVVSGLDRETKDSYSLEIGATTDENAKTDAITVWMSLHVRVADVNDNGPLFEHSRYFALVGKNTLPGDVILTVRAFDPDQAAPGNDMKEVHYRIKETLFEYHGMNRPIEGVFAVKSMSGVIILQQAVQ</sequence>
<organism evidence="9 10">
    <name type="scientific">Teladorsagia circumcincta</name>
    <name type="common">Brown stomach worm</name>
    <name type="synonym">Ostertagia circumcincta</name>
    <dbReference type="NCBI Taxonomy" id="45464"/>
    <lineage>
        <taxon>Eukaryota</taxon>
        <taxon>Metazoa</taxon>
        <taxon>Ecdysozoa</taxon>
        <taxon>Nematoda</taxon>
        <taxon>Chromadorea</taxon>
        <taxon>Rhabditida</taxon>
        <taxon>Rhabditina</taxon>
        <taxon>Rhabditomorpha</taxon>
        <taxon>Strongyloidea</taxon>
        <taxon>Trichostrongylidae</taxon>
        <taxon>Teladorsagia</taxon>
    </lineage>
</organism>
<evidence type="ECO:0000256" key="3">
    <source>
        <dbReference type="ARBA" id="ARBA00022737"/>
    </source>
</evidence>
<dbReference type="PROSITE" id="PS00232">
    <property type="entry name" value="CADHERIN_1"/>
    <property type="match status" value="1"/>
</dbReference>
<evidence type="ECO:0000256" key="6">
    <source>
        <dbReference type="ARBA" id="ARBA00023136"/>
    </source>
</evidence>
<evidence type="ECO:0000256" key="1">
    <source>
        <dbReference type="ARBA" id="ARBA00004370"/>
    </source>
</evidence>
<keyword evidence="4 7" id="KW-0106">Calcium</keyword>
<dbReference type="PANTHER" id="PTHR24026:SF126">
    <property type="entry name" value="PROTOCADHERIN FAT 4"/>
    <property type="match status" value="1"/>
</dbReference>
<dbReference type="GO" id="GO:0007156">
    <property type="term" value="P:homophilic cell adhesion via plasma membrane adhesion molecules"/>
    <property type="evidence" value="ECO:0007669"/>
    <property type="project" value="InterPro"/>
</dbReference>
<evidence type="ECO:0000259" key="8">
    <source>
        <dbReference type="PROSITE" id="PS50268"/>
    </source>
</evidence>
<dbReference type="AlphaFoldDB" id="A0A2G9U7M5"/>
<protein>
    <submittedName>
        <fullName evidence="9">Cadherin domain protein</fullName>
    </submittedName>
</protein>